<dbReference type="SUPFAM" id="SSF54909">
    <property type="entry name" value="Dimeric alpha+beta barrel"/>
    <property type="match status" value="1"/>
</dbReference>
<dbReference type="PANTHER" id="PTHR35174:SF4">
    <property type="entry name" value="BLL7163 PROTEIN"/>
    <property type="match status" value="1"/>
</dbReference>
<keyword evidence="4" id="KW-1185">Reference proteome</keyword>
<protein>
    <submittedName>
        <fullName evidence="3">YciI family protein</fullName>
    </submittedName>
</protein>
<evidence type="ECO:0000256" key="1">
    <source>
        <dbReference type="ARBA" id="ARBA00007689"/>
    </source>
</evidence>
<dbReference type="EMBL" id="CP142149">
    <property type="protein sequence ID" value="WSE27659.1"/>
    <property type="molecule type" value="Genomic_DNA"/>
</dbReference>
<dbReference type="Gene3D" id="3.30.70.1060">
    <property type="entry name" value="Dimeric alpha+beta barrel"/>
    <property type="match status" value="1"/>
</dbReference>
<dbReference type="InterPro" id="IPR011008">
    <property type="entry name" value="Dimeric_a/b-barrel"/>
</dbReference>
<sequence>MRFMVIMKASEESESGQLPTTEMLAEMGKFNEELVKAGVMLAGEGLTSSADGARVRFAGNAEPTVIDGPFTETKELVAGFWILQVKSKEEVIEWVRRVPNTDGAHHEIEIRRIAEAEDFGDNLTPELREAEERLRGEAAKNA</sequence>
<dbReference type="InterPro" id="IPR005545">
    <property type="entry name" value="YCII"/>
</dbReference>
<dbReference type="PANTHER" id="PTHR35174">
    <property type="entry name" value="BLL7171 PROTEIN-RELATED"/>
    <property type="match status" value="1"/>
</dbReference>
<organism evidence="3 4">
    <name type="scientific">Amycolatopsis rhabdoformis</name>
    <dbReference type="NCBI Taxonomy" id="1448059"/>
    <lineage>
        <taxon>Bacteria</taxon>
        <taxon>Bacillati</taxon>
        <taxon>Actinomycetota</taxon>
        <taxon>Actinomycetes</taxon>
        <taxon>Pseudonocardiales</taxon>
        <taxon>Pseudonocardiaceae</taxon>
        <taxon>Amycolatopsis</taxon>
    </lineage>
</organism>
<dbReference type="Proteomes" id="UP001330812">
    <property type="component" value="Chromosome"/>
</dbReference>
<evidence type="ECO:0000313" key="3">
    <source>
        <dbReference type="EMBL" id="WSE27659.1"/>
    </source>
</evidence>
<reference evidence="3 4" key="1">
    <citation type="journal article" date="2015" name="Int. J. Syst. Evol. Microbiol.">
        <title>Amycolatopsis rhabdoformis sp. nov., an actinomycete isolated from a tropical forest soil.</title>
        <authorList>
            <person name="Souza W.R."/>
            <person name="Silva R.E."/>
            <person name="Goodfellow M."/>
            <person name="Busarakam K."/>
            <person name="Figueiro F.S."/>
            <person name="Ferreira D."/>
            <person name="Rodrigues-Filho E."/>
            <person name="Moraes L.A.B."/>
            <person name="Zucchi T.D."/>
        </authorList>
    </citation>
    <scope>NUCLEOTIDE SEQUENCE [LARGE SCALE GENOMIC DNA]</scope>
    <source>
        <strain evidence="3 4">NCIMB 14900</strain>
    </source>
</reference>
<evidence type="ECO:0000313" key="4">
    <source>
        <dbReference type="Proteomes" id="UP001330812"/>
    </source>
</evidence>
<dbReference type="RefSeq" id="WP_326566670.1">
    <property type="nucleotide sequence ID" value="NZ_CP142149.1"/>
</dbReference>
<proteinExistence type="inferred from homology"/>
<accession>A0ABZ1HZU7</accession>
<name>A0ABZ1HZU7_9PSEU</name>
<gene>
    <name evidence="3" type="ORF">VSH64_33070</name>
</gene>
<evidence type="ECO:0000259" key="2">
    <source>
        <dbReference type="Pfam" id="PF03795"/>
    </source>
</evidence>
<dbReference type="Pfam" id="PF03795">
    <property type="entry name" value="YCII"/>
    <property type="match status" value="1"/>
</dbReference>
<feature type="domain" description="YCII-related" evidence="2">
    <location>
        <begin position="1"/>
        <end position="112"/>
    </location>
</feature>
<comment type="similarity">
    <text evidence="1">Belongs to the YciI family.</text>
</comment>